<dbReference type="RefSeq" id="WP_192599369.1">
    <property type="nucleotide sequence ID" value="NZ_JADBEL010000016.1"/>
</dbReference>
<keyword evidence="3" id="KW-1185">Reference proteome</keyword>
<evidence type="ECO:0000313" key="2">
    <source>
        <dbReference type="EMBL" id="MBE1555667.1"/>
    </source>
</evidence>
<protein>
    <recommendedName>
        <fullName evidence="1">NERD domain-containing protein</fullName>
    </recommendedName>
</protein>
<dbReference type="PROSITE" id="PS50965">
    <property type="entry name" value="NERD"/>
    <property type="match status" value="1"/>
</dbReference>
<organism evidence="2 3">
    <name type="scientific">Sporosarcina limicola</name>
    <dbReference type="NCBI Taxonomy" id="34101"/>
    <lineage>
        <taxon>Bacteria</taxon>
        <taxon>Bacillati</taxon>
        <taxon>Bacillota</taxon>
        <taxon>Bacilli</taxon>
        <taxon>Bacillales</taxon>
        <taxon>Caryophanaceae</taxon>
        <taxon>Sporosarcina</taxon>
    </lineage>
</organism>
<gene>
    <name evidence="2" type="ORF">H4683_002787</name>
</gene>
<accession>A0A927MM67</accession>
<proteinExistence type="predicted"/>
<sequence length="321" mass="37599">MPKKITGYYALIRRLHPRHEKSSRIIEDYKNRKAGFGGEKHFDKQMLEFRPPYPHAILHDVCLKHDGIYFQMDSILITPESINIFEVKNIAGKIIVTADPTQFIKVLPSGERKVIKNPIIELDRKKFHLTNWLKQRNIDMPIIGMVVFAYYNELSVEVIPETEIMFAYEVPSYLRKLVIKNKNLDKHKIRKLAIELKNNHLEYNPFPMIKNLDIAQIDILSGVICNVCGHYNMLWVKKKWNCPRCGHTETRWQTDILSDWLCLIDNKISNQQFRSFALLPNQQVAKRLLNHPNLSPKGKGRGSYYVMNPKIIIENETLHDI</sequence>
<evidence type="ECO:0000259" key="1">
    <source>
        <dbReference type="PROSITE" id="PS50965"/>
    </source>
</evidence>
<dbReference type="Pfam" id="PF08378">
    <property type="entry name" value="NERD"/>
    <property type="match status" value="1"/>
</dbReference>
<dbReference type="AlphaFoldDB" id="A0A927MM67"/>
<reference evidence="2" key="1">
    <citation type="submission" date="2020-10" db="EMBL/GenBank/DDBJ databases">
        <title>Genomic Encyclopedia of Type Strains, Phase IV (KMG-IV): sequencing the most valuable type-strain genomes for metagenomic binning, comparative biology and taxonomic classification.</title>
        <authorList>
            <person name="Goeker M."/>
        </authorList>
    </citation>
    <scope>NUCLEOTIDE SEQUENCE</scope>
    <source>
        <strain evidence="2">DSM 13886</strain>
    </source>
</reference>
<dbReference type="Proteomes" id="UP000658225">
    <property type="component" value="Unassembled WGS sequence"/>
</dbReference>
<feature type="domain" description="NERD" evidence="1">
    <location>
        <begin position="34"/>
        <end position="152"/>
    </location>
</feature>
<name>A0A927MM67_9BACL</name>
<dbReference type="EMBL" id="JADBEL010000016">
    <property type="protein sequence ID" value="MBE1555667.1"/>
    <property type="molecule type" value="Genomic_DNA"/>
</dbReference>
<evidence type="ECO:0000313" key="3">
    <source>
        <dbReference type="Proteomes" id="UP000658225"/>
    </source>
</evidence>
<comment type="caution">
    <text evidence="2">The sequence shown here is derived from an EMBL/GenBank/DDBJ whole genome shotgun (WGS) entry which is preliminary data.</text>
</comment>
<dbReference type="InterPro" id="IPR011528">
    <property type="entry name" value="NERD"/>
</dbReference>